<evidence type="ECO:0000313" key="8">
    <source>
        <dbReference type="EMBL" id="PWK58094.1"/>
    </source>
</evidence>
<reference evidence="8 9" key="1">
    <citation type="submission" date="2018-05" db="EMBL/GenBank/DDBJ databases">
        <title>Genomic Encyclopedia of Type Strains, Phase IV (KMG-IV): sequencing the most valuable type-strain genomes for metagenomic binning, comparative biology and taxonomic classification.</title>
        <authorList>
            <person name="Goeker M."/>
        </authorList>
    </citation>
    <scope>NUCLEOTIDE SEQUENCE [LARGE SCALE GENOMIC DNA]</scope>
    <source>
        <strain evidence="8 9">DSM 16097</strain>
    </source>
</reference>
<evidence type="ECO:0000256" key="5">
    <source>
        <dbReference type="ARBA" id="ARBA00023136"/>
    </source>
</evidence>
<dbReference type="EMBL" id="QGGW01000010">
    <property type="protein sequence ID" value="PWK58094.1"/>
    <property type="molecule type" value="Genomic_DNA"/>
</dbReference>
<feature type="transmembrane region" description="Helical" evidence="6">
    <location>
        <begin position="140"/>
        <end position="164"/>
    </location>
</feature>
<keyword evidence="9" id="KW-1185">Reference proteome</keyword>
<sequence>MSIAAISAVTDDQIDRVRADHPGAFATPLGTIRRWAPLVLAVIYVLGSMWYFEFGKLLESSERVLRLLRAFVVWRDMDGWAYDQIYVGIAQTLAMAFLGTLLGTIGALMIGFVAARNVMPVMIVRQIVRRILDVLRGIDSLVWGLVFVRAVGLGPLAGVLAIFVSDLGTLSKLYSEAIENIDRKQVEGVKATGASQLGVIRYGYIPQVLPVFISQSLYFLESNTRSATILGIVGAGGIGMIIIERFRAGLYDQVAFVVLNVLVLIFAIDWVSKRVRLWAIGEKHDA</sequence>
<dbReference type="AlphaFoldDB" id="A0A316GB15"/>
<evidence type="ECO:0000256" key="2">
    <source>
        <dbReference type="ARBA" id="ARBA00022448"/>
    </source>
</evidence>
<feature type="transmembrane region" description="Helical" evidence="6">
    <location>
        <begin position="93"/>
        <end position="119"/>
    </location>
</feature>
<feature type="transmembrane region" description="Helical" evidence="6">
    <location>
        <begin position="226"/>
        <end position="243"/>
    </location>
</feature>
<dbReference type="OrthoDB" id="7820570at2"/>
<dbReference type="InterPro" id="IPR005769">
    <property type="entry name" value="PhnE/PtxC"/>
</dbReference>
<comment type="similarity">
    <text evidence="6">Belongs to the binding-protein-dependent transport system permease family.</text>
</comment>
<evidence type="ECO:0000259" key="7">
    <source>
        <dbReference type="PROSITE" id="PS50928"/>
    </source>
</evidence>
<evidence type="ECO:0000256" key="1">
    <source>
        <dbReference type="ARBA" id="ARBA00004651"/>
    </source>
</evidence>
<dbReference type="GO" id="GO:0005886">
    <property type="term" value="C:plasma membrane"/>
    <property type="evidence" value="ECO:0007669"/>
    <property type="project" value="UniProtKB-SubCell"/>
</dbReference>
<organism evidence="8 9">
    <name type="scientific">Roseicyclus mahoneyensis</name>
    <dbReference type="NCBI Taxonomy" id="164332"/>
    <lineage>
        <taxon>Bacteria</taxon>
        <taxon>Pseudomonadati</taxon>
        <taxon>Pseudomonadota</taxon>
        <taxon>Alphaproteobacteria</taxon>
        <taxon>Rhodobacterales</taxon>
        <taxon>Roseobacteraceae</taxon>
        <taxon>Roseicyclus</taxon>
    </lineage>
</organism>
<dbReference type="Pfam" id="PF00528">
    <property type="entry name" value="BPD_transp_1"/>
    <property type="match status" value="1"/>
</dbReference>
<comment type="caution">
    <text evidence="8">The sequence shown here is derived from an EMBL/GenBank/DDBJ whole genome shotgun (WGS) entry which is preliminary data.</text>
</comment>
<evidence type="ECO:0000313" key="9">
    <source>
        <dbReference type="Proteomes" id="UP000245708"/>
    </source>
</evidence>
<dbReference type="RefSeq" id="WP_109670190.1">
    <property type="nucleotide sequence ID" value="NZ_QGGW01000010.1"/>
</dbReference>
<dbReference type="SUPFAM" id="SSF161098">
    <property type="entry name" value="MetI-like"/>
    <property type="match status" value="1"/>
</dbReference>
<feature type="domain" description="ABC transmembrane type-1" evidence="7">
    <location>
        <begin position="89"/>
        <end position="272"/>
    </location>
</feature>
<accession>A0A316GB15</accession>
<dbReference type="PROSITE" id="PS50928">
    <property type="entry name" value="ABC_TM1"/>
    <property type="match status" value="1"/>
</dbReference>
<evidence type="ECO:0000256" key="6">
    <source>
        <dbReference type="RuleBase" id="RU363032"/>
    </source>
</evidence>
<dbReference type="Proteomes" id="UP000245708">
    <property type="component" value="Unassembled WGS sequence"/>
</dbReference>
<proteinExistence type="inferred from homology"/>
<keyword evidence="4 6" id="KW-1133">Transmembrane helix</keyword>
<dbReference type="InterPro" id="IPR035906">
    <property type="entry name" value="MetI-like_sf"/>
</dbReference>
<keyword evidence="3 6" id="KW-0812">Transmembrane</keyword>
<evidence type="ECO:0000256" key="3">
    <source>
        <dbReference type="ARBA" id="ARBA00022692"/>
    </source>
</evidence>
<dbReference type="PANTHER" id="PTHR30043:SF9">
    <property type="entry name" value="PHOSPHONATES TRANSPORT SYSTEM PERMEASE PROTEIN"/>
    <property type="match status" value="1"/>
</dbReference>
<comment type="subcellular location">
    <subcellularLocation>
        <location evidence="1 6">Cell membrane</location>
        <topology evidence="1 6">Multi-pass membrane protein</topology>
    </subcellularLocation>
</comment>
<evidence type="ECO:0000256" key="4">
    <source>
        <dbReference type="ARBA" id="ARBA00022989"/>
    </source>
</evidence>
<dbReference type="Gene3D" id="1.10.3720.10">
    <property type="entry name" value="MetI-like"/>
    <property type="match status" value="1"/>
</dbReference>
<dbReference type="GO" id="GO:0015416">
    <property type="term" value="F:ABC-type phosphonate transporter activity"/>
    <property type="evidence" value="ECO:0007669"/>
    <property type="project" value="InterPro"/>
</dbReference>
<keyword evidence="5 6" id="KW-0472">Membrane</keyword>
<dbReference type="NCBIfam" id="TIGR01097">
    <property type="entry name" value="PhnE"/>
    <property type="match status" value="1"/>
</dbReference>
<gene>
    <name evidence="8" type="ORF">C7455_11035</name>
</gene>
<dbReference type="CDD" id="cd06261">
    <property type="entry name" value="TM_PBP2"/>
    <property type="match status" value="1"/>
</dbReference>
<dbReference type="PANTHER" id="PTHR30043">
    <property type="entry name" value="PHOSPHONATES TRANSPORT SYSTEM PERMEASE PROTEIN"/>
    <property type="match status" value="1"/>
</dbReference>
<keyword evidence="2 6" id="KW-0813">Transport</keyword>
<name>A0A316GB15_9RHOB</name>
<feature type="transmembrane region" description="Helical" evidence="6">
    <location>
        <begin position="35"/>
        <end position="52"/>
    </location>
</feature>
<feature type="transmembrane region" description="Helical" evidence="6">
    <location>
        <begin position="250"/>
        <end position="268"/>
    </location>
</feature>
<protein>
    <submittedName>
        <fullName evidence="8">Phosphonate transport system permease protein</fullName>
    </submittedName>
</protein>
<dbReference type="InterPro" id="IPR000515">
    <property type="entry name" value="MetI-like"/>
</dbReference>